<sequence>MRPVLISRCDGVEKPPKKTTPGEAAPGLEPGTSPMQSGALGAWPRTNGRTAPIVNRPIGAQNRLSHCHTHKSGRNRCIGVSEKKCLQSSSLITILNPKDPTQCVACPQGTVPDPHHVRCEDIPEEYLRPDSGWAIGAMAFSSTGILITMFVCGVFIRHNDTPVVRASGRELSYVLLAGILMCYSVTYALVLRPNDIVCGVQRLGAGFCFTVVYAALLTKTNRISRIFNAGKHSAKRPSFISPRSQLIICSGLVGVQVLINGVWMVISPPRAIHHYPTREDNLLVCSSYIDASYMIAFTYPIFLIVVCTVYAVLTRKIPEAFNESKHIGKEKIHLSFLPKGGGAAEAFQSLFSHTDWKIRDGYGEDGCGRKVVGFTMYTTCVIWLAFVPLYFGTANHVALRITSMSVTISLSASVTVACLFSPKLYIILIRPERNIRQSMMPMRYSAFNKSSATTGSGSMMAAVMVTAATCDQKQQIQKHVPPIEKDEELSESKPEMKDTSTQTTPHSSNNMLNSSQEHLPKINNNCNVGNGPIALLPGVQIKDFNL</sequence>
<feature type="compositionally biased region" description="Polar residues" evidence="6">
    <location>
        <begin position="499"/>
        <end position="512"/>
    </location>
</feature>
<evidence type="ECO:0000256" key="7">
    <source>
        <dbReference type="SAM" id="Phobius"/>
    </source>
</evidence>
<feature type="transmembrane region" description="Helical" evidence="7">
    <location>
        <begin position="291"/>
        <end position="313"/>
    </location>
</feature>
<feature type="transmembrane region" description="Helical" evidence="7">
    <location>
        <begin position="196"/>
        <end position="216"/>
    </location>
</feature>
<dbReference type="InterPro" id="IPR000337">
    <property type="entry name" value="GPCR_3"/>
</dbReference>
<dbReference type="PRINTS" id="PR00248">
    <property type="entry name" value="GPCRMGR"/>
</dbReference>
<dbReference type="EMBL" id="JABDTM020023068">
    <property type="protein sequence ID" value="KAH0815459.1"/>
    <property type="molecule type" value="Genomic_DNA"/>
</dbReference>
<evidence type="ECO:0000256" key="4">
    <source>
        <dbReference type="ARBA" id="ARBA00023136"/>
    </source>
</evidence>
<dbReference type="Proteomes" id="UP000719412">
    <property type="component" value="Unassembled WGS sequence"/>
</dbReference>
<keyword evidence="5" id="KW-0325">Glycoprotein</keyword>
<comment type="subcellular location">
    <subcellularLocation>
        <location evidence="1">Membrane</location>
        <topology evidence="1">Multi-pass membrane protein</topology>
    </subcellularLocation>
</comment>
<reference evidence="9" key="1">
    <citation type="journal article" date="2020" name="J Insects Food Feed">
        <title>The yellow mealworm (Tenebrio molitor) genome: a resource for the emerging insects as food and feed industry.</title>
        <authorList>
            <person name="Eriksson T."/>
            <person name="Andere A."/>
            <person name="Kelstrup H."/>
            <person name="Emery V."/>
            <person name="Picard C."/>
        </authorList>
    </citation>
    <scope>NUCLEOTIDE SEQUENCE</scope>
    <source>
        <strain evidence="9">Stoneville</strain>
        <tissue evidence="9">Whole head</tissue>
    </source>
</reference>
<evidence type="ECO:0000256" key="1">
    <source>
        <dbReference type="ARBA" id="ARBA00004141"/>
    </source>
</evidence>
<keyword evidence="10" id="KW-1185">Reference proteome</keyword>
<feature type="transmembrane region" description="Helical" evidence="7">
    <location>
        <begin position="371"/>
        <end position="391"/>
    </location>
</feature>
<name>A0A8J6HIS0_TENMO</name>
<evidence type="ECO:0000313" key="10">
    <source>
        <dbReference type="Proteomes" id="UP000719412"/>
    </source>
</evidence>
<dbReference type="PROSITE" id="PS50259">
    <property type="entry name" value="G_PROTEIN_RECEP_F3_4"/>
    <property type="match status" value="1"/>
</dbReference>
<protein>
    <recommendedName>
        <fullName evidence="8">G-protein coupled receptors family 3 profile domain-containing protein</fullName>
    </recommendedName>
</protein>
<dbReference type="Pfam" id="PF00003">
    <property type="entry name" value="7tm_3"/>
    <property type="match status" value="2"/>
</dbReference>
<keyword evidence="2 7" id="KW-0812">Transmembrane</keyword>
<feature type="transmembrane region" description="Helical" evidence="7">
    <location>
        <begin position="133"/>
        <end position="156"/>
    </location>
</feature>
<feature type="transmembrane region" description="Helical" evidence="7">
    <location>
        <begin position="246"/>
        <end position="266"/>
    </location>
</feature>
<evidence type="ECO:0000256" key="2">
    <source>
        <dbReference type="ARBA" id="ARBA00022692"/>
    </source>
</evidence>
<dbReference type="AlphaFoldDB" id="A0A8J6HIS0"/>
<evidence type="ECO:0000256" key="3">
    <source>
        <dbReference type="ARBA" id="ARBA00022989"/>
    </source>
</evidence>
<evidence type="ECO:0000256" key="5">
    <source>
        <dbReference type="ARBA" id="ARBA00023180"/>
    </source>
</evidence>
<proteinExistence type="predicted"/>
<dbReference type="InterPro" id="IPR050726">
    <property type="entry name" value="mGluR"/>
</dbReference>
<feature type="region of interest" description="Disordered" evidence="6">
    <location>
        <begin position="1"/>
        <end position="50"/>
    </location>
</feature>
<reference evidence="9" key="2">
    <citation type="submission" date="2021-08" db="EMBL/GenBank/DDBJ databases">
        <authorList>
            <person name="Eriksson T."/>
        </authorList>
    </citation>
    <scope>NUCLEOTIDE SEQUENCE</scope>
    <source>
        <strain evidence="9">Stoneville</strain>
        <tissue evidence="9">Whole head</tissue>
    </source>
</reference>
<dbReference type="GO" id="GO:0004930">
    <property type="term" value="F:G protein-coupled receptor activity"/>
    <property type="evidence" value="ECO:0007669"/>
    <property type="project" value="InterPro"/>
</dbReference>
<evidence type="ECO:0000259" key="8">
    <source>
        <dbReference type="PROSITE" id="PS50259"/>
    </source>
</evidence>
<feature type="region of interest" description="Disordered" evidence="6">
    <location>
        <begin position="475"/>
        <end position="512"/>
    </location>
</feature>
<dbReference type="PANTHER" id="PTHR24060">
    <property type="entry name" value="METABOTROPIC GLUTAMATE RECEPTOR"/>
    <property type="match status" value="1"/>
</dbReference>
<keyword evidence="3 7" id="KW-1133">Transmembrane helix</keyword>
<feature type="domain" description="G-protein coupled receptors family 3 profile" evidence="8">
    <location>
        <begin position="133"/>
        <end position="443"/>
    </location>
</feature>
<organism evidence="9 10">
    <name type="scientific">Tenebrio molitor</name>
    <name type="common">Yellow mealworm beetle</name>
    <dbReference type="NCBI Taxonomy" id="7067"/>
    <lineage>
        <taxon>Eukaryota</taxon>
        <taxon>Metazoa</taxon>
        <taxon>Ecdysozoa</taxon>
        <taxon>Arthropoda</taxon>
        <taxon>Hexapoda</taxon>
        <taxon>Insecta</taxon>
        <taxon>Pterygota</taxon>
        <taxon>Neoptera</taxon>
        <taxon>Endopterygota</taxon>
        <taxon>Coleoptera</taxon>
        <taxon>Polyphaga</taxon>
        <taxon>Cucujiformia</taxon>
        <taxon>Tenebrionidae</taxon>
        <taxon>Tenebrio</taxon>
    </lineage>
</organism>
<feature type="transmembrane region" description="Helical" evidence="7">
    <location>
        <begin position="171"/>
        <end position="190"/>
    </location>
</feature>
<dbReference type="InterPro" id="IPR017978">
    <property type="entry name" value="GPCR_3_C"/>
</dbReference>
<evidence type="ECO:0000256" key="6">
    <source>
        <dbReference type="SAM" id="MobiDB-lite"/>
    </source>
</evidence>
<evidence type="ECO:0000313" key="9">
    <source>
        <dbReference type="EMBL" id="KAH0815459.1"/>
    </source>
</evidence>
<keyword evidence="4 7" id="KW-0472">Membrane</keyword>
<gene>
    <name evidence="9" type="ORF">GEV33_007332</name>
</gene>
<dbReference type="GO" id="GO:0016020">
    <property type="term" value="C:membrane"/>
    <property type="evidence" value="ECO:0007669"/>
    <property type="project" value="UniProtKB-SubCell"/>
</dbReference>
<comment type="caution">
    <text evidence="9">The sequence shown here is derived from an EMBL/GenBank/DDBJ whole genome shotgun (WGS) entry which is preliminary data.</text>
</comment>
<accession>A0A8J6HIS0</accession>
<feature type="transmembrane region" description="Helical" evidence="7">
    <location>
        <begin position="397"/>
        <end position="420"/>
    </location>
</feature>
<dbReference type="CDD" id="cd15045">
    <property type="entry name" value="7tmC_mGluRs"/>
    <property type="match status" value="1"/>
</dbReference>